<evidence type="ECO:0000313" key="2">
    <source>
        <dbReference type="Proteomes" id="UP000323608"/>
    </source>
</evidence>
<dbReference type="Proteomes" id="UP000323608">
    <property type="component" value="Unassembled WGS sequence"/>
</dbReference>
<dbReference type="OrthoDB" id="8279745at2"/>
<dbReference type="RefSeq" id="WP_149637784.1">
    <property type="nucleotide sequence ID" value="NZ_VNIP01000016.1"/>
</dbReference>
<protein>
    <submittedName>
        <fullName evidence="1">Uncharacterized protein</fullName>
    </submittedName>
</protein>
<dbReference type="AlphaFoldDB" id="A0A5B0VS68"/>
<organism evidence="1 2">
    <name type="scientific">Rhizobium tropici</name>
    <dbReference type="NCBI Taxonomy" id="398"/>
    <lineage>
        <taxon>Bacteria</taxon>
        <taxon>Pseudomonadati</taxon>
        <taxon>Pseudomonadota</taxon>
        <taxon>Alphaproteobacteria</taxon>
        <taxon>Hyphomicrobiales</taxon>
        <taxon>Rhizobiaceae</taxon>
        <taxon>Rhizobium/Agrobacterium group</taxon>
        <taxon>Rhizobium</taxon>
    </lineage>
</organism>
<name>A0A5B0VS68_RHITR</name>
<dbReference type="EMBL" id="VNIP01000016">
    <property type="protein sequence ID" value="KAA1176639.1"/>
    <property type="molecule type" value="Genomic_DNA"/>
</dbReference>
<evidence type="ECO:0000313" key="1">
    <source>
        <dbReference type="EMBL" id="KAA1176639.1"/>
    </source>
</evidence>
<reference evidence="1 2" key="1">
    <citation type="submission" date="2019-07" db="EMBL/GenBank/DDBJ databases">
        <title>The Draft Genome Sequence of Rhizobium tropici SARCC-755 Associated with Superior Nodulation on Pigeonpea (Cajanus cajan (L.) Millsp.).</title>
        <authorList>
            <person name="Bopape F.L."/>
            <person name="Hassen A.I."/>
            <person name="Swanevelder Z.H."/>
            <person name="Gwata E.T."/>
        </authorList>
    </citation>
    <scope>NUCLEOTIDE SEQUENCE [LARGE SCALE GENOMIC DNA]</scope>
    <source>
        <strain evidence="1 2">SARCC-755</strain>
    </source>
</reference>
<sequence>MSAKTTTNAIPLSITLTPTEIRALKLARDGDLYPQDAKRWTHLNATVTYARSDRFKERPIKVKVVTTTTLEQLRDYGLLRSLDAEIGSSEPAHAITMAGKMWLLKHK</sequence>
<gene>
    <name evidence="1" type="ORF">FP026_27770</name>
</gene>
<accession>A0A5B0VS68</accession>
<comment type="caution">
    <text evidence="1">The sequence shown here is derived from an EMBL/GenBank/DDBJ whole genome shotgun (WGS) entry which is preliminary data.</text>
</comment>
<proteinExistence type="predicted"/>